<keyword evidence="2" id="KW-0479">Metal-binding</keyword>
<dbReference type="AlphaFoldDB" id="A0A7C5HEI9"/>
<dbReference type="GO" id="GO:0017000">
    <property type="term" value="P:antibiotic biosynthetic process"/>
    <property type="evidence" value="ECO:0007669"/>
    <property type="project" value="InterPro"/>
</dbReference>
<dbReference type="Gene3D" id="3.60.20.10">
    <property type="entry name" value="Glutamine Phosphoribosylpyrophosphate, subunit 1, domain 1"/>
    <property type="match status" value="1"/>
</dbReference>
<gene>
    <name evidence="3" type="ORF">ENL19_02280</name>
</gene>
<evidence type="ECO:0000256" key="2">
    <source>
        <dbReference type="PIRSR" id="PIRSR001227-2"/>
    </source>
</evidence>
<reference evidence="3" key="1">
    <citation type="journal article" date="2020" name="mSystems">
        <title>Genome- and Community-Level Interaction Insights into Carbon Utilization and Element Cycling Functions of Hydrothermarchaeota in Hydrothermal Sediment.</title>
        <authorList>
            <person name="Zhou Z."/>
            <person name="Liu Y."/>
            <person name="Xu W."/>
            <person name="Pan J."/>
            <person name="Luo Z.H."/>
            <person name="Li M."/>
        </authorList>
    </citation>
    <scope>NUCLEOTIDE SEQUENCE [LARGE SCALE GENOMIC DNA]</scope>
    <source>
        <strain evidence="3">HyVt-74</strain>
    </source>
</reference>
<dbReference type="Pfam" id="PF01804">
    <property type="entry name" value="Penicil_amidase"/>
    <property type="match status" value="1"/>
</dbReference>
<dbReference type="InterPro" id="IPR043147">
    <property type="entry name" value="Penicillin_amidase_A-knob"/>
</dbReference>
<name>A0A7C5HEI9_UNCW3</name>
<dbReference type="PANTHER" id="PTHR34218:SF4">
    <property type="entry name" value="ACYL-HOMOSERINE LACTONE ACYLASE QUIP"/>
    <property type="match status" value="1"/>
</dbReference>
<dbReference type="Gene3D" id="2.30.120.10">
    <property type="match status" value="1"/>
</dbReference>
<dbReference type="SUPFAM" id="SSF56235">
    <property type="entry name" value="N-terminal nucleophile aminohydrolases (Ntn hydrolases)"/>
    <property type="match status" value="1"/>
</dbReference>
<evidence type="ECO:0000256" key="1">
    <source>
        <dbReference type="PIRSR" id="PIRSR001227-1"/>
    </source>
</evidence>
<dbReference type="InterPro" id="IPR002692">
    <property type="entry name" value="S45"/>
</dbReference>
<feature type="binding site" evidence="2">
    <location>
        <position position="32"/>
    </location>
    <ligand>
        <name>Ca(2+)</name>
        <dbReference type="ChEBI" id="CHEBI:29108"/>
    </ligand>
</feature>
<feature type="binding site" evidence="2">
    <location>
        <position position="161"/>
    </location>
    <ligand>
        <name>Ca(2+)</name>
        <dbReference type="ChEBI" id="CHEBI:29108"/>
    </ligand>
</feature>
<dbReference type="InterPro" id="IPR043146">
    <property type="entry name" value="Penicillin_amidase_N_B-knob"/>
</dbReference>
<proteinExistence type="predicted"/>
<comment type="caution">
    <text evidence="3">The sequence shown here is derived from an EMBL/GenBank/DDBJ whole genome shotgun (WGS) entry which is preliminary data.</text>
</comment>
<dbReference type="GO" id="GO:0046872">
    <property type="term" value="F:metal ion binding"/>
    <property type="evidence" value="ECO:0007669"/>
    <property type="project" value="UniProtKB-KW"/>
</dbReference>
<dbReference type="InterPro" id="IPR014395">
    <property type="entry name" value="Pen/GL7ACA/AHL_acylase"/>
</dbReference>
<dbReference type="InterPro" id="IPR029055">
    <property type="entry name" value="Ntn_hydrolases_N"/>
</dbReference>
<accession>A0A7C5HEI9</accession>
<comment type="cofactor">
    <cofactor evidence="2">
        <name>Ca(2+)</name>
        <dbReference type="ChEBI" id="CHEBI:29108"/>
    </cofactor>
    <text evidence="2">Binds 1 Ca(2+) ion per dimer.</text>
</comment>
<dbReference type="CDD" id="cd03747">
    <property type="entry name" value="Ntn_PGA_like"/>
    <property type="match status" value="1"/>
</dbReference>
<dbReference type="EMBL" id="DRTB01000170">
    <property type="protein sequence ID" value="HHE04872.1"/>
    <property type="molecule type" value="Genomic_DNA"/>
</dbReference>
<organism evidence="3">
    <name type="scientific">candidate division WOR-3 bacterium</name>
    <dbReference type="NCBI Taxonomy" id="2052148"/>
    <lineage>
        <taxon>Bacteria</taxon>
        <taxon>Bacteria division WOR-3</taxon>
    </lineage>
</organism>
<sequence>MLMLKREPWTLKDTISVARFLQWGLSSNFTEELVRYEILSRKKELAKYWNVLDPISSPQSPYIIPEGTPILKAGEGILDFLSIFQKGMSNNWVISGKRTSTGRPILANDPHLTISIPGIWYLIHLKGGEYDVRGVSLPGSPGVVIGRNERIAWGMTNSFADVQDLYIVRINGDKYIVNGKEKPLRKRIERIKIKGGGEKTITFLETEYGPVIFSKGDMGIALRWTGYDIGHLVYSLILLNRAKNWDEFRKALEFWTVPSQNIVYADVDGNIGYQLSGLIPKKSWSGLFPVKSGKWEGFYTPEELPHWLNPERGFIVTANNRIKPDFKGVYDVCPGYRAWRIEQLIQSREKITIEEVMKIQQDMKSLYAERFIKAVLPVLKKFFPQDRWVNSFKKWDFKITHDSPEAALYELLVIETQKKLFFPDNKEIQRLYLGKLPDERGFSLFTLKSREALVNIIENNRNDIVKAVSGGKYSNVEDVIKDGFISAKSIAAEKPWGEFHYLELIHPLAQNAFLRRLFGNKLLPGKFPMGGDKETVVQANFDIFKLGRVTVAPSMREIIDFKDEYWISVPGQSGIPSAHYRDLIRKWLKGEYIKFSTGTKEILKLHP</sequence>
<dbReference type="PANTHER" id="PTHR34218">
    <property type="entry name" value="PEPTIDASE S45 PENICILLIN AMIDASE"/>
    <property type="match status" value="1"/>
</dbReference>
<dbReference type="PIRSF" id="PIRSF001227">
    <property type="entry name" value="Pen_acylase"/>
    <property type="match status" value="1"/>
</dbReference>
<keyword evidence="2" id="KW-0106">Calcium</keyword>
<evidence type="ECO:0000313" key="3">
    <source>
        <dbReference type="EMBL" id="HHE04872.1"/>
    </source>
</evidence>
<dbReference type="Gene3D" id="1.10.1400.10">
    <property type="match status" value="1"/>
</dbReference>
<feature type="binding site" evidence="2">
    <location>
        <position position="164"/>
    </location>
    <ligand>
        <name>Ca(2+)</name>
        <dbReference type="ChEBI" id="CHEBI:29108"/>
    </ligand>
</feature>
<dbReference type="Proteomes" id="UP000886110">
    <property type="component" value="Unassembled WGS sequence"/>
</dbReference>
<dbReference type="GO" id="GO:0016811">
    <property type="term" value="F:hydrolase activity, acting on carbon-nitrogen (but not peptide) bonds, in linear amides"/>
    <property type="evidence" value="ECO:0007669"/>
    <property type="project" value="InterPro"/>
</dbReference>
<protein>
    <submittedName>
        <fullName evidence="3">Penicillin acylase family protein</fullName>
    </submittedName>
</protein>
<feature type="active site" description="Nucleophile" evidence="1">
    <location>
        <position position="89"/>
    </location>
</feature>